<feature type="transmembrane region" description="Helical" evidence="8">
    <location>
        <begin position="302"/>
        <end position="327"/>
    </location>
</feature>
<evidence type="ECO:0000313" key="11">
    <source>
        <dbReference type="Proteomes" id="UP000612746"/>
    </source>
</evidence>
<gene>
    <name evidence="10" type="ORF">INT44_003456</name>
</gene>
<evidence type="ECO:0000313" key="10">
    <source>
        <dbReference type="EMBL" id="KAG2180452.1"/>
    </source>
</evidence>
<dbReference type="InterPro" id="IPR036259">
    <property type="entry name" value="MFS_trans_sf"/>
</dbReference>
<dbReference type="PRINTS" id="PR00171">
    <property type="entry name" value="SUGRTRNSPORT"/>
</dbReference>
<evidence type="ECO:0000256" key="7">
    <source>
        <dbReference type="RuleBase" id="RU003346"/>
    </source>
</evidence>
<evidence type="ECO:0000256" key="8">
    <source>
        <dbReference type="SAM" id="Phobius"/>
    </source>
</evidence>
<dbReference type="AlphaFoldDB" id="A0A8H7PUB7"/>
<dbReference type="GO" id="GO:0005351">
    <property type="term" value="F:carbohydrate:proton symporter activity"/>
    <property type="evidence" value="ECO:0007669"/>
    <property type="project" value="TreeGrafter"/>
</dbReference>
<feature type="transmembrane region" description="Helical" evidence="8">
    <location>
        <begin position="110"/>
        <end position="129"/>
    </location>
</feature>
<dbReference type="InterPro" id="IPR003663">
    <property type="entry name" value="Sugar/inositol_transpt"/>
</dbReference>
<dbReference type="InterPro" id="IPR050360">
    <property type="entry name" value="MFS_Sugar_Transporters"/>
</dbReference>
<dbReference type="GO" id="GO:0016020">
    <property type="term" value="C:membrane"/>
    <property type="evidence" value="ECO:0007669"/>
    <property type="project" value="UniProtKB-SubCell"/>
</dbReference>
<sequence>MVTAHKKSGDIDYSVVDPNNKWKILRRHWRYALWALWTAMGSMMQGFDYTVGGQLLAMPAFKQQFGTLVDGDYIIRASIISAWSVLGLGLDLITAIIITPIIDRWGRKPFIAVAALISTGAVIIQQLSTEWRLQLVGRGLNGIAIGIMFTISPLWIGETCRPELRGFFLCCFNSSIVLGQFLMVVISEGSSHINGKWSYLTPFVTEYFFPALYLAFFIWFPESPYWLVKMGDNDKAVRSLHRMYGIDDEEFYQLELKRLQADVMSSDETQGSSSRNSNSIWSQSAMLECFKGKNLKRTMTSIVVTSTQQLVGASFVTGYVTYFLQLIGISQSFLVSVVLFVFMLMSTLASFPLVEIVGRRTMIVPAVFALTLINLLIGIMGCLNNTVAAGWAILVLIFLWAIIYQCSIGAVGFVLASEIATLHLRAATQGLVTVSNCVWGLVFQFTVPYMINPDAGNLGGKTGFIFFGCALLASIACYFLVPETKGMSFEMLDYMYANNVKPWNFKKVAAEKSVLHNDTESQSRGSLCRDTGIAKVEVQEIETKPPSVDEKPSND</sequence>
<dbReference type="Proteomes" id="UP000612746">
    <property type="component" value="Unassembled WGS sequence"/>
</dbReference>
<evidence type="ECO:0000256" key="1">
    <source>
        <dbReference type="ARBA" id="ARBA00004141"/>
    </source>
</evidence>
<dbReference type="EMBL" id="JAEPRA010000009">
    <property type="protein sequence ID" value="KAG2180452.1"/>
    <property type="molecule type" value="Genomic_DNA"/>
</dbReference>
<organism evidence="10 11">
    <name type="scientific">Umbelopsis vinacea</name>
    <dbReference type="NCBI Taxonomy" id="44442"/>
    <lineage>
        <taxon>Eukaryota</taxon>
        <taxon>Fungi</taxon>
        <taxon>Fungi incertae sedis</taxon>
        <taxon>Mucoromycota</taxon>
        <taxon>Mucoromycotina</taxon>
        <taxon>Umbelopsidomycetes</taxon>
        <taxon>Umbelopsidales</taxon>
        <taxon>Umbelopsidaceae</taxon>
        <taxon>Umbelopsis</taxon>
    </lineage>
</organism>
<dbReference type="NCBIfam" id="TIGR00879">
    <property type="entry name" value="SP"/>
    <property type="match status" value="1"/>
</dbReference>
<feature type="transmembrane region" description="Helical" evidence="8">
    <location>
        <begin position="361"/>
        <end position="379"/>
    </location>
</feature>
<comment type="subcellular location">
    <subcellularLocation>
        <location evidence="1">Membrane</location>
        <topology evidence="1">Multi-pass membrane protein</topology>
    </subcellularLocation>
</comment>
<protein>
    <recommendedName>
        <fullName evidence="9">Major facilitator superfamily (MFS) profile domain-containing protein</fullName>
    </recommendedName>
</protein>
<keyword evidence="11" id="KW-1185">Reference proteome</keyword>
<feature type="transmembrane region" description="Helical" evidence="8">
    <location>
        <begin position="463"/>
        <end position="481"/>
    </location>
</feature>
<dbReference type="InterPro" id="IPR020846">
    <property type="entry name" value="MFS_dom"/>
</dbReference>
<dbReference type="Pfam" id="PF00083">
    <property type="entry name" value="Sugar_tr"/>
    <property type="match status" value="1"/>
</dbReference>
<reference evidence="10" key="1">
    <citation type="submission" date="2020-12" db="EMBL/GenBank/DDBJ databases">
        <title>Metabolic potential, ecology and presence of endohyphal bacteria is reflected in genomic diversity of Mucoromycotina.</title>
        <authorList>
            <person name="Muszewska A."/>
            <person name="Okrasinska A."/>
            <person name="Steczkiewicz K."/>
            <person name="Drgas O."/>
            <person name="Orlowska M."/>
            <person name="Perlinska-Lenart U."/>
            <person name="Aleksandrzak-Piekarczyk T."/>
            <person name="Szatraj K."/>
            <person name="Zielenkiewicz U."/>
            <person name="Pilsyk S."/>
            <person name="Malc E."/>
            <person name="Mieczkowski P."/>
            <person name="Kruszewska J.S."/>
            <person name="Biernat P."/>
            <person name="Pawlowska J."/>
        </authorList>
    </citation>
    <scope>NUCLEOTIDE SEQUENCE</scope>
    <source>
        <strain evidence="10">WA0000051536</strain>
    </source>
</reference>
<dbReference type="InterPro" id="IPR005828">
    <property type="entry name" value="MFS_sugar_transport-like"/>
</dbReference>
<dbReference type="OrthoDB" id="6612291at2759"/>
<evidence type="ECO:0000256" key="6">
    <source>
        <dbReference type="ARBA" id="ARBA00023136"/>
    </source>
</evidence>
<dbReference type="PROSITE" id="PS00216">
    <property type="entry name" value="SUGAR_TRANSPORT_1"/>
    <property type="match status" value="1"/>
</dbReference>
<dbReference type="Gene3D" id="1.20.1250.20">
    <property type="entry name" value="MFS general substrate transporter like domains"/>
    <property type="match status" value="1"/>
</dbReference>
<dbReference type="PANTHER" id="PTHR48022:SF15">
    <property type="entry name" value="ALPHA-GLUCOSIDE TRANSPORTER, PUTATIVE (AFU_ORTHOLOGUE AFUA_5G00500)-RELATED"/>
    <property type="match status" value="1"/>
</dbReference>
<comment type="similarity">
    <text evidence="2 7">Belongs to the major facilitator superfamily. Sugar transporter (TC 2.A.1.1) family.</text>
</comment>
<evidence type="ECO:0000256" key="3">
    <source>
        <dbReference type="ARBA" id="ARBA00022448"/>
    </source>
</evidence>
<proteinExistence type="inferred from homology"/>
<evidence type="ECO:0000256" key="4">
    <source>
        <dbReference type="ARBA" id="ARBA00022692"/>
    </source>
</evidence>
<evidence type="ECO:0000256" key="5">
    <source>
        <dbReference type="ARBA" id="ARBA00022989"/>
    </source>
</evidence>
<feature type="transmembrane region" description="Helical" evidence="8">
    <location>
        <begin position="31"/>
        <end position="53"/>
    </location>
</feature>
<evidence type="ECO:0000256" key="2">
    <source>
        <dbReference type="ARBA" id="ARBA00010992"/>
    </source>
</evidence>
<keyword evidence="5 8" id="KW-1133">Transmembrane helix</keyword>
<feature type="transmembrane region" description="Helical" evidence="8">
    <location>
        <begin position="135"/>
        <end position="155"/>
    </location>
</feature>
<accession>A0A8H7PUB7</accession>
<feature type="domain" description="Major facilitator superfamily (MFS) profile" evidence="9">
    <location>
        <begin position="34"/>
        <end position="485"/>
    </location>
</feature>
<feature type="transmembrane region" description="Helical" evidence="8">
    <location>
        <begin position="167"/>
        <end position="187"/>
    </location>
</feature>
<dbReference type="PANTHER" id="PTHR48022">
    <property type="entry name" value="PLASTIDIC GLUCOSE TRANSPORTER 4"/>
    <property type="match status" value="1"/>
</dbReference>
<dbReference type="InterPro" id="IPR005829">
    <property type="entry name" value="Sugar_transporter_CS"/>
</dbReference>
<dbReference type="SUPFAM" id="SSF103473">
    <property type="entry name" value="MFS general substrate transporter"/>
    <property type="match status" value="1"/>
</dbReference>
<keyword evidence="3 7" id="KW-0813">Transport</keyword>
<comment type="caution">
    <text evidence="10">The sequence shown here is derived from an EMBL/GenBank/DDBJ whole genome shotgun (WGS) entry which is preliminary data.</text>
</comment>
<name>A0A8H7PUB7_9FUNG</name>
<keyword evidence="4 8" id="KW-0812">Transmembrane</keyword>
<feature type="transmembrane region" description="Helical" evidence="8">
    <location>
        <begin position="428"/>
        <end position="451"/>
    </location>
</feature>
<feature type="transmembrane region" description="Helical" evidence="8">
    <location>
        <begin position="207"/>
        <end position="228"/>
    </location>
</feature>
<keyword evidence="6 8" id="KW-0472">Membrane</keyword>
<feature type="transmembrane region" description="Helical" evidence="8">
    <location>
        <begin position="391"/>
        <end position="416"/>
    </location>
</feature>
<dbReference type="PROSITE" id="PS50850">
    <property type="entry name" value="MFS"/>
    <property type="match status" value="1"/>
</dbReference>
<evidence type="ECO:0000259" key="9">
    <source>
        <dbReference type="PROSITE" id="PS50850"/>
    </source>
</evidence>
<dbReference type="FunFam" id="1.20.1250.20:FF:000078">
    <property type="entry name" value="MFS maltose transporter, putative"/>
    <property type="match status" value="1"/>
</dbReference>
<feature type="transmembrane region" description="Helical" evidence="8">
    <location>
        <begin position="73"/>
        <end position="98"/>
    </location>
</feature>
<feature type="transmembrane region" description="Helical" evidence="8">
    <location>
        <begin position="333"/>
        <end position="354"/>
    </location>
</feature>